<comment type="similarity">
    <text evidence="1">Belongs to the HpcH/HpaI aldolase family.</text>
</comment>
<dbReference type="InterPro" id="IPR015813">
    <property type="entry name" value="Pyrv/PenolPyrv_kinase-like_dom"/>
</dbReference>
<protein>
    <submittedName>
        <fullName evidence="5">2,4-dihydroxyhept-2-ene-1,7-dioic acid aldolase</fullName>
        <ecNumber evidence="5">4.1.2.52</ecNumber>
    </submittedName>
</protein>
<keyword evidence="3 5" id="KW-0456">Lyase</keyword>
<dbReference type="PANTHER" id="PTHR30502:SF0">
    <property type="entry name" value="PHOSPHOENOLPYRUVATE CARBOXYLASE FAMILY PROTEIN"/>
    <property type="match status" value="1"/>
</dbReference>
<dbReference type="GO" id="GO:0005737">
    <property type="term" value="C:cytoplasm"/>
    <property type="evidence" value="ECO:0007669"/>
    <property type="project" value="TreeGrafter"/>
</dbReference>
<evidence type="ECO:0000256" key="3">
    <source>
        <dbReference type="ARBA" id="ARBA00023239"/>
    </source>
</evidence>
<dbReference type="Gene3D" id="3.20.20.60">
    <property type="entry name" value="Phosphoenolpyruvate-binding domains"/>
    <property type="match status" value="1"/>
</dbReference>
<organism evidence="5">
    <name type="scientific">uncultured Rubrobacteraceae bacterium</name>
    <dbReference type="NCBI Taxonomy" id="349277"/>
    <lineage>
        <taxon>Bacteria</taxon>
        <taxon>Bacillati</taxon>
        <taxon>Actinomycetota</taxon>
        <taxon>Rubrobacteria</taxon>
        <taxon>Rubrobacterales</taxon>
        <taxon>Rubrobacteraceae</taxon>
        <taxon>environmental samples</taxon>
    </lineage>
</organism>
<evidence type="ECO:0000256" key="1">
    <source>
        <dbReference type="ARBA" id="ARBA00005568"/>
    </source>
</evidence>
<evidence type="ECO:0000256" key="2">
    <source>
        <dbReference type="ARBA" id="ARBA00022723"/>
    </source>
</evidence>
<dbReference type="Pfam" id="PF03328">
    <property type="entry name" value="HpcH_HpaI"/>
    <property type="match status" value="1"/>
</dbReference>
<dbReference type="GO" id="GO:0016832">
    <property type="term" value="F:aldehyde-lyase activity"/>
    <property type="evidence" value="ECO:0007669"/>
    <property type="project" value="TreeGrafter"/>
</dbReference>
<dbReference type="GO" id="GO:0046872">
    <property type="term" value="F:metal ion binding"/>
    <property type="evidence" value="ECO:0007669"/>
    <property type="project" value="UniProtKB-KW"/>
</dbReference>
<proteinExistence type="inferred from homology"/>
<dbReference type="AlphaFoldDB" id="A0A6J4PF59"/>
<dbReference type="EC" id="4.1.2.52" evidence="5"/>
<dbReference type="PANTHER" id="PTHR30502">
    <property type="entry name" value="2-KETO-3-DEOXY-L-RHAMNONATE ALDOLASE"/>
    <property type="match status" value="1"/>
</dbReference>
<keyword evidence="2" id="KW-0479">Metal-binding</keyword>
<dbReference type="EMBL" id="CADCUZ010000067">
    <property type="protein sequence ID" value="CAA9414313.1"/>
    <property type="molecule type" value="Genomic_DNA"/>
</dbReference>
<dbReference type="InterPro" id="IPR005000">
    <property type="entry name" value="Aldolase/citrate-lyase_domain"/>
</dbReference>
<dbReference type="InterPro" id="IPR050251">
    <property type="entry name" value="HpcH-HpaI_aldolase"/>
</dbReference>
<gene>
    <name evidence="5" type="ORF">AVDCRST_MAG55-1545</name>
</gene>
<feature type="domain" description="HpcH/HpaI aldolase/citrate lyase" evidence="4">
    <location>
        <begin position="20"/>
        <end position="238"/>
    </location>
</feature>
<name>A0A6J4PF59_9ACTN</name>
<dbReference type="InterPro" id="IPR040442">
    <property type="entry name" value="Pyrv_kinase-like_dom_sf"/>
</dbReference>
<reference evidence="5" key="1">
    <citation type="submission" date="2020-02" db="EMBL/GenBank/DDBJ databases">
        <authorList>
            <person name="Meier V. D."/>
        </authorList>
    </citation>
    <scope>NUCLEOTIDE SEQUENCE</scope>
    <source>
        <strain evidence="5">AVDCRST_MAG55</strain>
    </source>
</reference>
<dbReference type="SUPFAM" id="SSF51621">
    <property type="entry name" value="Phosphoenolpyruvate/pyruvate domain"/>
    <property type="match status" value="1"/>
</dbReference>
<evidence type="ECO:0000313" key="5">
    <source>
        <dbReference type="EMBL" id="CAA9414313.1"/>
    </source>
</evidence>
<evidence type="ECO:0000259" key="4">
    <source>
        <dbReference type="Pfam" id="PF03328"/>
    </source>
</evidence>
<accession>A0A6J4PF59</accession>
<sequence>MRENRVRSIWRDGGVVLNGWLHVPSSYAAEVMAHAGWDSLTIDLQHGPPDAGSVIPMLQAISTTDVVPFARVNWNDPGTIMKLLDAGCYGIICPMIEGREDAESFVGACRYPPEGYRSYGPFRASLYGGPDYAANANETVVTVAMIETAQALDDLDGILGVPGLDAVFVGPSDLGQALGHGPGMDREEPEMIEAIGRVVGSAREKGLAAGIFTGSTEYAARTIDEGFNFVNVSTDVRFMADGASAAVSALRDRRSPL</sequence>